<dbReference type="Gene3D" id="3.30.710.10">
    <property type="entry name" value="Potassium Channel Kv1.1, Chain A"/>
    <property type="match status" value="1"/>
</dbReference>
<dbReference type="PRINTS" id="PR01498">
    <property type="entry name" value="SHAWCHANNEL"/>
</dbReference>
<dbReference type="InterPro" id="IPR005821">
    <property type="entry name" value="Ion_trans_dom"/>
</dbReference>
<dbReference type="InterPro" id="IPR003968">
    <property type="entry name" value="K_chnl_volt-dep_Kv"/>
</dbReference>
<dbReference type="EMBL" id="OV696690">
    <property type="protein sequence ID" value="CAH1265173.1"/>
    <property type="molecule type" value="Genomic_DNA"/>
</dbReference>
<evidence type="ECO:0000256" key="11">
    <source>
        <dbReference type="ARBA" id="ARBA00023303"/>
    </source>
</evidence>
<dbReference type="AlphaFoldDB" id="A0A8K0A082"/>
<organism evidence="14 15">
    <name type="scientific">Branchiostoma lanceolatum</name>
    <name type="common">Common lancelet</name>
    <name type="synonym">Amphioxus lanceolatum</name>
    <dbReference type="NCBI Taxonomy" id="7740"/>
    <lineage>
        <taxon>Eukaryota</taxon>
        <taxon>Metazoa</taxon>
        <taxon>Chordata</taxon>
        <taxon>Cephalochordata</taxon>
        <taxon>Leptocardii</taxon>
        <taxon>Amphioxiformes</taxon>
        <taxon>Branchiostomatidae</taxon>
        <taxon>Branchiostoma</taxon>
    </lineage>
</organism>
<dbReference type="SMART" id="SM00225">
    <property type="entry name" value="BTB"/>
    <property type="match status" value="1"/>
</dbReference>
<dbReference type="FunFam" id="3.30.710.10:FF:000152">
    <property type="entry name" value="Predicted protein"/>
    <property type="match status" value="1"/>
</dbReference>
<keyword evidence="3" id="KW-0633">Potassium transport</keyword>
<sequence length="498" mass="57039">MDTSTSSLGTSETESCLTRESSLEISRTIAVTRRPTRRPPATHRKRLSFNVSGTVFVTSAFLFDNHPDTLLGCDERDYFFDPHREEYVFDRDPKVFRYILMYYRTGSLHFPQDETAQAFEDELAFFGIRPDLIAPCCRELYTDNKEAEEKYRQDIQKPKERPRTGPRAKLWQILEDPTDCVAATVIFSVTGLFIVLSILANAVETTWCRDYDLVSYVRCGDRYKVTFSVIEVASVGVFTTEYILRLISTPDRREFIKSPLSIVDLVSILPFYIALCIPENKELNGFFVTLRIFRVFRIFKLSRSSSNMRLLGNTLTACLQDLSFLLFALAVMVTIFATVMYYCDKGHPDTMFHSIPHGIWFIVVTMTTVGYGDTVPETLAGKLVTAVCCLSSIVLLTLPVTIIVSNFSAIYAMEVEALKRKNFEPVISDKTEIKGFERQHQHLLECLHSTTDRRFKRLKSNETLEDYQNRIGSTSTDDGSSDWQDYTTNQDTYVFLPQ</sequence>
<comment type="subcellular location">
    <subcellularLocation>
        <location evidence="1">Membrane</location>
        <topology evidence="1">Multi-pass membrane protein</topology>
    </subcellularLocation>
</comment>
<evidence type="ECO:0000256" key="7">
    <source>
        <dbReference type="ARBA" id="ARBA00022958"/>
    </source>
</evidence>
<dbReference type="PANTHER" id="PTHR11537:SF105">
    <property type="entry name" value="POTASSIUM VOLTAGE-GATED CHANNEL PROTEIN SHAL"/>
    <property type="match status" value="1"/>
</dbReference>
<dbReference type="Pfam" id="PF00520">
    <property type="entry name" value="Ion_trans"/>
    <property type="match status" value="1"/>
</dbReference>
<dbReference type="GO" id="GO:0005250">
    <property type="term" value="F:A-type (transient outward) potassium channel activity"/>
    <property type="evidence" value="ECO:0007669"/>
    <property type="project" value="TreeGrafter"/>
</dbReference>
<dbReference type="InterPro" id="IPR028325">
    <property type="entry name" value="VG_K_chnl"/>
</dbReference>
<dbReference type="Pfam" id="PF02214">
    <property type="entry name" value="BTB_2"/>
    <property type="match status" value="1"/>
</dbReference>
<evidence type="ECO:0000256" key="3">
    <source>
        <dbReference type="ARBA" id="ARBA00022538"/>
    </source>
</evidence>
<dbReference type="InterPro" id="IPR027359">
    <property type="entry name" value="Volt_channel_dom_sf"/>
</dbReference>
<dbReference type="InterPro" id="IPR003974">
    <property type="entry name" value="K_chnl_volt-dep_Kv3"/>
</dbReference>
<evidence type="ECO:0000256" key="2">
    <source>
        <dbReference type="ARBA" id="ARBA00022448"/>
    </source>
</evidence>
<accession>A0A8K0A082</accession>
<dbReference type="FunFam" id="1.10.287.70:FF:000028">
    <property type="entry name" value="potassium voltage-gated channel subfamily D member 3"/>
    <property type="match status" value="1"/>
</dbReference>
<dbReference type="Gene3D" id="1.20.120.350">
    <property type="entry name" value="Voltage-gated potassium channels. Chain C"/>
    <property type="match status" value="1"/>
</dbReference>
<dbReference type="InterPro" id="IPR000210">
    <property type="entry name" value="BTB/POZ_dom"/>
</dbReference>
<evidence type="ECO:0000313" key="15">
    <source>
        <dbReference type="Proteomes" id="UP000838412"/>
    </source>
</evidence>
<evidence type="ECO:0000256" key="9">
    <source>
        <dbReference type="ARBA" id="ARBA00023065"/>
    </source>
</evidence>
<keyword evidence="7" id="KW-0630">Potassium</keyword>
<dbReference type="GO" id="GO:0051260">
    <property type="term" value="P:protein homooligomerization"/>
    <property type="evidence" value="ECO:0007669"/>
    <property type="project" value="InterPro"/>
</dbReference>
<evidence type="ECO:0000259" key="13">
    <source>
        <dbReference type="SMART" id="SM00225"/>
    </source>
</evidence>
<keyword evidence="2" id="KW-0813">Transport</keyword>
<dbReference type="Proteomes" id="UP000838412">
    <property type="component" value="Chromosome 5"/>
</dbReference>
<keyword evidence="11" id="KW-0407">Ion channel</keyword>
<dbReference type="InterPro" id="IPR003131">
    <property type="entry name" value="T1-type_BTB"/>
</dbReference>
<dbReference type="GO" id="GO:0008076">
    <property type="term" value="C:voltage-gated potassium channel complex"/>
    <property type="evidence" value="ECO:0007669"/>
    <property type="project" value="InterPro"/>
</dbReference>
<proteinExistence type="predicted"/>
<protein>
    <submittedName>
        <fullName evidence="14">KCND2 protein</fullName>
    </submittedName>
</protein>
<feature type="transmembrane region" description="Helical" evidence="12">
    <location>
        <begin position="355"/>
        <end position="372"/>
    </location>
</feature>
<evidence type="ECO:0000313" key="14">
    <source>
        <dbReference type="EMBL" id="CAH1265173.1"/>
    </source>
</evidence>
<evidence type="ECO:0000256" key="8">
    <source>
        <dbReference type="ARBA" id="ARBA00022989"/>
    </source>
</evidence>
<feature type="transmembrane region" description="Helical" evidence="12">
    <location>
        <begin position="384"/>
        <end position="412"/>
    </location>
</feature>
<keyword evidence="15" id="KW-1185">Reference proteome</keyword>
<keyword evidence="9" id="KW-0406">Ion transport</keyword>
<dbReference type="Gene3D" id="1.10.287.70">
    <property type="match status" value="1"/>
</dbReference>
<dbReference type="FunFam" id="1.20.120.350:FF:000081">
    <property type="entry name" value="Predicted protein"/>
    <property type="match status" value="1"/>
</dbReference>
<keyword evidence="8 12" id="KW-1133">Transmembrane helix</keyword>
<dbReference type="PRINTS" id="PR01491">
    <property type="entry name" value="KVCHANNEL"/>
</dbReference>
<dbReference type="SUPFAM" id="SSF54695">
    <property type="entry name" value="POZ domain"/>
    <property type="match status" value="1"/>
</dbReference>
<feature type="transmembrane region" description="Helical" evidence="12">
    <location>
        <begin position="180"/>
        <end position="203"/>
    </location>
</feature>
<evidence type="ECO:0000256" key="5">
    <source>
        <dbReference type="ARBA" id="ARBA00022826"/>
    </source>
</evidence>
<evidence type="ECO:0000256" key="1">
    <source>
        <dbReference type="ARBA" id="ARBA00004141"/>
    </source>
</evidence>
<dbReference type="PANTHER" id="PTHR11537">
    <property type="entry name" value="VOLTAGE-GATED POTASSIUM CHANNEL"/>
    <property type="match status" value="1"/>
</dbReference>
<dbReference type="PRINTS" id="PR00169">
    <property type="entry name" value="KCHANNEL"/>
</dbReference>
<evidence type="ECO:0000256" key="10">
    <source>
        <dbReference type="ARBA" id="ARBA00023136"/>
    </source>
</evidence>
<dbReference type="OrthoDB" id="415460at2759"/>
<feature type="domain" description="BTB" evidence="13">
    <location>
        <begin position="45"/>
        <end position="144"/>
    </location>
</feature>
<dbReference type="InterPro" id="IPR011333">
    <property type="entry name" value="SKP1/BTB/POZ_sf"/>
</dbReference>
<name>A0A8K0A082_BRALA</name>
<gene>
    <name evidence="14" type="primary">KCND2</name>
    <name evidence="14" type="ORF">BLAG_LOCUS19237</name>
</gene>
<dbReference type="SUPFAM" id="SSF81324">
    <property type="entry name" value="Voltage-gated potassium channels"/>
    <property type="match status" value="1"/>
</dbReference>
<reference evidence="14" key="1">
    <citation type="submission" date="2022-01" db="EMBL/GenBank/DDBJ databases">
        <authorList>
            <person name="Braso-Vives M."/>
        </authorList>
    </citation>
    <scope>NUCLEOTIDE SEQUENCE</scope>
</reference>
<evidence type="ECO:0000256" key="4">
    <source>
        <dbReference type="ARBA" id="ARBA00022692"/>
    </source>
</evidence>
<evidence type="ECO:0000256" key="6">
    <source>
        <dbReference type="ARBA" id="ARBA00022882"/>
    </source>
</evidence>
<feature type="transmembrane region" description="Helical" evidence="12">
    <location>
        <begin position="322"/>
        <end position="343"/>
    </location>
</feature>
<keyword evidence="6" id="KW-0851">Voltage-gated channel</keyword>
<keyword evidence="4 12" id="KW-0812">Transmembrane</keyword>
<keyword evidence="10 12" id="KW-0472">Membrane</keyword>
<dbReference type="GO" id="GO:0001508">
    <property type="term" value="P:action potential"/>
    <property type="evidence" value="ECO:0007669"/>
    <property type="project" value="TreeGrafter"/>
</dbReference>
<keyword evidence="5" id="KW-0631">Potassium channel</keyword>
<evidence type="ECO:0000256" key="12">
    <source>
        <dbReference type="SAM" id="Phobius"/>
    </source>
</evidence>